<accession>A0A484H4U0</accession>
<gene>
    <name evidence="3" type="ORF">RIEGSTA812A_PEG_292</name>
</gene>
<dbReference type="CDD" id="cd07983">
    <property type="entry name" value="LPLAT_DUF374-like"/>
    <property type="match status" value="1"/>
</dbReference>
<organism evidence="3">
    <name type="scientific">invertebrate metagenome</name>
    <dbReference type="NCBI Taxonomy" id="1711999"/>
    <lineage>
        <taxon>unclassified sequences</taxon>
        <taxon>metagenomes</taxon>
        <taxon>organismal metagenomes</taxon>
    </lineage>
</organism>
<evidence type="ECO:0000313" key="3">
    <source>
        <dbReference type="EMBL" id="VBB68819.1"/>
    </source>
</evidence>
<reference evidence="3" key="1">
    <citation type="submission" date="2018-10" db="EMBL/GenBank/DDBJ databases">
        <authorList>
            <person name="Gruber-Vodicka H."/>
            <person name="Jaeckle O."/>
        </authorList>
    </citation>
    <scope>NUCLEOTIDE SEQUENCE</scope>
</reference>
<dbReference type="EMBL" id="LR026963">
    <property type="protein sequence ID" value="VBB68819.1"/>
    <property type="molecule type" value="Genomic_DNA"/>
</dbReference>
<name>A0A484H4U0_9ZZZZ</name>
<protein>
    <recommendedName>
        <fullName evidence="2">DUF374 domain-containing protein</fullName>
    </recommendedName>
</protein>
<sequence length="240" mass="26638">MRMRRLLRALSKCCFGWIHNGLCMLAAGYIRFVWVTSRWEVVGGEVPRRFWDADQPFVLAFWHGRLLMMPYCWNKSRIINMLISQHRDGQYIARTVAHFGVRRVAGSSSQGGHIALIAMLKALRAGESVGITPDGPRGPRMRVVLGGVVSLARLAGVPVIPVSFSASRALVLQSWDHFLVAWPFGRGVFVWGKPLSVPRAANSATIETCRQAIEQALNVVTAEADRRMGWSDEAACGTHL</sequence>
<dbReference type="Pfam" id="PF04028">
    <property type="entry name" value="DUF374"/>
    <property type="match status" value="1"/>
</dbReference>
<keyword evidence="1" id="KW-0472">Membrane</keyword>
<dbReference type="AlphaFoldDB" id="A0A484H4U0"/>
<feature type="domain" description="DUF374" evidence="2">
    <location>
        <begin position="73"/>
        <end position="140"/>
    </location>
</feature>
<proteinExistence type="predicted"/>
<feature type="transmembrane region" description="Helical" evidence="1">
    <location>
        <begin position="12"/>
        <end position="35"/>
    </location>
</feature>
<dbReference type="InterPro" id="IPR007172">
    <property type="entry name" value="DUF374"/>
</dbReference>
<evidence type="ECO:0000259" key="2">
    <source>
        <dbReference type="Pfam" id="PF04028"/>
    </source>
</evidence>
<evidence type="ECO:0000256" key="1">
    <source>
        <dbReference type="SAM" id="Phobius"/>
    </source>
</evidence>
<keyword evidence="1" id="KW-0812">Transmembrane</keyword>
<keyword evidence="1" id="KW-1133">Transmembrane helix</keyword>